<dbReference type="GO" id="GO:0032153">
    <property type="term" value="C:cell division site"/>
    <property type="evidence" value="ECO:0007669"/>
    <property type="project" value="TreeGrafter"/>
</dbReference>
<feature type="transmembrane region" description="Helical" evidence="6">
    <location>
        <begin position="153"/>
        <end position="169"/>
    </location>
</feature>
<protein>
    <submittedName>
        <fullName evidence="7">Uncharacterized protein</fullName>
    </submittedName>
</protein>
<comment type="subcellular location">
    <subcellularLocation>
        <location evidence="1">Membrane</location>
        <topology evidence="1">Multi-pass membrane protein</topology>
    </subcellularLocation>
</comment>
<evidence type="ECO:0000313" key="7">
    <source>
        <dbReference type="EMBL" id="RCL39163.1"/>
    </source>
</evidence>
<feature type="transmembrane region" description="Helical" evidence="6">
    <location>
        <begin position="298"/>
        <end position="326"/>
    </location>
</feature>
<feature type="transmembrane region" description="Helical" evidence="6">
    <location>
        <begin position="96"/>
        <end position="116"/>
    </location>
</feature>
<sequence>MRIDFNNALIILSLAGIILAGSLTIFSVTSIDLSYFFRFLLISLISICFVAIVFYLININRILSAGWIILATNVLLVLSVEIFGQEINGSRRWLDFGFLSLQPSEFMKISYALFTIQYLRFYSFKFTAFRSFFLLAALFVTAIPIIIQPDLGTGVVYIAFGIMLLFICGMNKKYFIGLFSAFILLSPVLYNFALTGYQKGRIINWFSSEGSLSERWNILQSEISIGSGELLGEGFLASKQNEFNFLPEADTDFIFSIYAEQFGFAGVILIFVFLAVFILLSLNALMKQNNLSDDLSPYYLGSYFIFVIGFSFLINILMVSGLIPVVGLPLPFFTKGGSSLLCFSIMLGFIFSAKGFLRA</sequence>
<dbReference type="GO" id="GO:0015648">
    <property type="term" value="F:lipid-linked peptidoglycan transporter activity"/>
    <property type="evidence" value="ECO:0007669"/>
    <property type="project" value="TreeGrafter"/>
</dbReference>
<dbReference type="PANTHER" id="PTHR30474:SF1">
    <property type="entry name" value="PEPTIDOGLYCAN GLYCOSYLTRANSFERASE MRDB"/>
    <property type="match status" value="1"/>
</dbReference>
<gene>
    <name evidence="7" type="ORF">DBW97_00100</name>
</gene>
<keyword evidence="5 6" id="KW-0472">Membrane</keyword>
<comment type="caution">
    <text evidence="7">The sequence shown here is derived from an EMBL/GenBank/DDBJ whole genome shotgun (WGS) entry which is preliminary data.</text>
</comment>
<dbReference type="EMBL" id="QOPD01000001">
    <property type="protein sequence ID" value="RCL39163.1"/>
    <property type="molecule type" value="Genomic_DNA"/>
</dbReference>
<dbReference type="GO" id="GO:0008360">
    <property type="term" value="P:regulation of cell shape"/>
    <property type="evidence" value="ECO:0007669"/>
    <property type="project" value="UniProtKB-KW"/>
</dbReference>
<proteinExistence type="predicted"/>
<feature type="transmembrane region" description="Helical" evidence="6">
    <location>
        <begin position="128"/>
        <end position="147"/>
    </location>
</feature>
<dbReference type="PANTHER" id="PTHR30474">
    <property type="entry name" value="CELL CYCLE PROTEIN"/>
    <property type="match status" value="1"/>
</dbReference>
<dbReference type="GO" id="GO:0051301">
    <property type="term" value="P:cell division"/>
    <property type="evidence" value="ECO:0007669"/>
    <property type="project" value="InterPro"/>
</dbReference>
<dbReference type="InterPro" id="IPR001182">
    <property type="entry name" value="FtsW/RodA"/>
</dbReference>
<keyword evidence="4 6" id="KW-1133">Transmembrane helix</keyword>
<feature type="transmembrane region" description="Helical" evidence="6">
    <location>
        <begin position="35"/>
        <end position="57"/>
    </location>
</feature>
<evidence type="ECO:0000313" key="8">
    <source>
        <dbReference type="Proteomes" id="UP000252147"/>
    </source>
</evidence>
<dbReference type="AlphaFoldDB" id="A0A368BPD7"/>
<feature type="transmembrane region" description="Helical" evidence="6">
    <location>
        <begin position="262"/>
        <end position="286"/>
    </location>
</feature>
<reference evidence="7 8" key="1">
    <citation type="journal article" date="2018" name="Microbiome">
        <title>Fine metagenomic profile of the Mediterranean stratified and mixed water columns revealed by assembly and recruitment.</title>
        <authorList>
            <person name="Haro-Moreno J.M."/>
            <person name="Lopez-Perez M."/>
            <person name="De La Torre J.R."/>
            <person name="Picazo A."/>
            <person name="Camacho A."/>
            <person name="Rodriguez-Valera F."/>
        </authorList>
    </citation>
    <scope>NUCLEOTIDE SEQUENCE [LARGE SCALE GENOMIC DNA]</scope>
    <source>
        <strain evidence="7">MED-G83</strain>
    </source>
</reference>
<keyword evidence="3" id="KW-0133">Cell shape</keyword>
<feature type="transmembrane region" description="Helical" evidence="6">
    <location>
        <begin position="64"/>
        <end position="84"/>
    </location>
</feature>
<feature type="transmembrane region" description="Helical" evidence="6">
    <location>
        <begin position="174"/>
        <end position="193"/>
    </location>
</feature>
<organism evidence="7 8">
    <name type="scientific">SAR86 cluster bacterium</name>
    <dbReference type="NCBI Taxonomy" id="2030880"/>
    <lineage>
        <taxon>Bacteria</taxon>
        <taxon>Pseudomonadati</taxon>
        <taxon>Pseudomonadota</taxon>
        <taxon>Gammaproteobacteria</taxon>
        <taxon>SAR86 cluster</taxon>
    </lineage>
</organism>
<evidence type="ECO:0000256" key="4">
    <source>
        <dbReference type="ARBA" id="ARBA00022989"/>
    </source>
</evidence>
<keyword evidence="2 6" id="KW-0812">Transmembrane</keyword>
<accession>A0A368BPD7</accession>
<evidence type="ECO:0000256" key="2">
    <source>
        <dbReference type="ARBA" id="ARBA00022692"/>
    </source>
</evidence>
<feature type="transmembrane region" description="Helical" evidence="6">
    <location>
        <begin position="7"/>
        <end position="29"/>
    </location>
</feature>
<dbReference type="Proteomes" id="UP000252147">
    <property type="component" value="Unassembled WGS sequence"/>
</dbReference>
<evidence type="ECO:0000256" key="3">
    <source>
        <dbReference type="ARBA" id="ARBA00022960"/>
    </source>
</evidence>
<evidence type="ECO:0000256" key="1">
    <source>
        <dbReference type="ARBA" id="ARBA00004141"/>
    </source>
</evidence>
<name>A0A368BPD7_9GAMM</name>
<feature type="transmembrane region" description="Helical" evidence="6">
    <location>
        <begin position="338"/>
        <end position="357"/>
    </location>
</feature>
<dbReference type="Pfam" id="PF01098">
    <property type="entry name" value="FTSW_RODA_SPOVE"/>
    <property type="match status" value="1"/>
</dbReference>
<dbReference type="GO" id="GO:0005886">
    <property type="term" value="C:plasma membrane"/>
    <property type="evidence" value="ECO:0007669"/>
    <property type="project" value="TreeGrafter"/>
</dbReference>
<evidence type="ECO:0000256" key="5">
    <source>
        <dbReference type="ARBA" id="ARBA00023136"/>
    </source>
</evidence>
<evidence type="ECO:0000256" key="6">
    <source>
        <dbReference type="SAM" id="Phobius"/>
    </source>
</evidence>